<sequence>MNQRATIKHETIFSGIQFITASQAALPSMFLALKRAGGWGLVHTAIRLLGKDLQMLTLPRNAGTEGHNQ</sequence>
<comment type="caution">
    <text evidence="1">The sequence shown here is derived from an EMBL/GenBank/DDBJ whole genome shotgun (WGS) entry which is preliminary data.</text>
</comment>
<reference evidence="1" key="1">
    <citation type="journal article" date="2019" name="bioRxiv">
        <title>The Genome of the Zebra Mussel, Dreissena polymorpha: A Resource for Invasive Species Research.</title>
        <authorList>
            <person name="McCartney M.A."/>
            <person name="Auch B."/>
            <person name="Kono T."/>
            <person name="Mallez S."/>
            <person name="Zhang Y."/>
            <person name="Obille A."/>
            <person name="Becker A."/>
            <person name="Abrahante J.E."/>
            <person name="Garbe J."/>
            <person name="Badalamenti J.P."/>
            <person name="Herman A."/>
            <person name="Mangelson H."/>
            <person name="Liachko I."/>
            <person name="Sullivan S."/>
            <person name="Sone E.D."/>
            <person name="Koren S."/>
            <person name="Silverstein K.A.T."/>
            <person name="Beckman K.B."/>
            <person name="Gohl D.M."/>
        </authorList>
    </citation>
    <scope>NUCLEOTIDE SEQUENCE</scope>
    <source>
        <strain evidence="1">Duluth1</strain>
        <tissue evidence="1">Whole animal</tissue>
    </source>
</reference>
<keyword evidence="2" id="KW-1185">Reference proteome</keyword>
<organism evidence="1 2">
    <name type="scientific">Dreissena polymorpha</name>
    <name type="common">Zebra mussel</name>
    <name type="synonym">Mytilus polymorpha</name>
    <dbReference type="NCBI Taxonomy" id="45954"/>
    <lineage>
        <taxon>Eukaryota</taxon>
        <taxon>Metazoa</taxon>
        <taxon>Spiralia</taxon>
        <taxon>Lophotrochozoa</taxon>
        <taxon>Mollusca</taxon>
        <taxon>Bivalvia</taxon>
        <taxon>Autobranchia</taxon>
        <taxon>Heteroconchia</taxon>
        <taxon>Euheterodonta</taxon>
        <taxon>Imparidentia</taxon>
        <taxon>Neoheterodontei</taxon>
        <taxon>Myida</taxon>
        <taxon>Dreissenoidea</taxon>
        <taxon>Dreissenidae</taxon>
        <taxon>Dreissena</taxon>
    </lineage>
</organism>
<dbReference type="AlphaFoldDB" id="A0A9D4EKM2"/>
<evidence type="ECO:0000313" key="1">
    <source>
        <dbReference type="EMBL" id="KAH3781079.1"/>
    </source>
</evidence>
<protein>
    <submittedName>
        <fullName evidence="1">Uncharacterized protein</fullName>
    </submittedName>
</protein>
<name>A0A9D4EKM2_DREPO</name>
<accession>A0A9D4EKM2</accession>
<dbReference type="Proteomes" id="UP000828390">
    <property type="component" value="Unassembled WGS sequence"/>
</dbReference>
<gene>
    <name evidence="1" type="ORF">DPMN_158904</name>
</gene>
<evidence type="ECO:0000313" key="2">
    <source>
        <dbReference type="Proteomes" id="UP000828390"/>
    </source>
</evidence>
<dbReference type="EMBL" id="JAIWYP010000008">
    <property type="protein sequence ID" value="KAH3781079.1"/>
    <property type="molecule type" value="Genomic_DNA"/>
</dbReference>
<proteinExistence type="predicted"/>
<reference evidence="1" key="2">
    <citation type="submission" date="2020-11" db="EMBL/GenBank/DDBJ databases">
        <authorList>
            <person name="McCartney M.A."/>
            <person name="Auch B."/>
            <person name="Kono T."/>
            <person name="Mallez S."/>
            <person name="Becker A."/>
            <person name="Gohl D.M."/>
            <person name="Silverstein K.A.T."/>
            <person name="Koren S."/>
            <person name="Bechman K.B."/>
            <person name="Herman A."/>
            <person name="Abrahante J.E."/>
            <person name="Garbe J."/>
        </authorList>
    </citation>
    <scope>NUCLEOTIDE SEQUENCE</scope>
    <source>
        <strain evidence="1">Duluth1</strain>
        <tissue evidence="1">Whole animal</tissue>
    </source>
</reference>